<dbReference type="SUPFAM" id="SSF63411">
    <property type="entry name" value="LuxS/MPP-like metallohydrolase"/>
    <property type="match status" value="4"/>
</dbReference>
<evidence type="ECO:0000259" key="9">
    <source>
        <dbReference type="Pfam" id="PF05193"/>
    </source>
</evidence>
<keyword evidence="3" id="KW-0645">Protease</keyword>
<dbReference type="PROSITE" id="PS00143">
    <property type="entry name" value="INSULINASE"/>
    <property type="match status" value="1"/>
</dbReference>
<comment type="similarity">
    <text evidence="2">Belongs to the peptidase M16 family.</text>
</comment>
<dbReference type="InterPro" id="IPR001431">
    <property type="entry name" value="Pept_M16_Zn_BS"/>
</dbReference>
<dbReference type="PANTHER" id="PTHR43690">
    <property type="entry name" value="NARDILYSIN"/>
    <property type="match status" value="1"/>
</dbReference>
<dbReference type="GO" id="GO:0051603">
    <property type="term" value="P:proteolysis involved in protein catabolic process"/>
    <property type="evidence" value="ECO:0007669"/>
    <property type="project" value="TreeGrafter"/>
</dbReference>
<dbReference type="InterPro" id="IPR050626">
    <property type="entry name" value="Peptidase_M16"/>
</dbReference>
<dbReference type="AlphaFoldDB" id="A0A6C0HUH9"/>
<evidence type="ECO:0000259" key="10">
    <source>
        <dbReference type="Pfam" id="PF16187"/>
    </source>
</evidence>
<evidence type="ECO:0000256" key="5">
    <source>
        <dbReference type="ARBA" id="ARBA00022801"/>
    </source>
</evidence>
<feature type="domain" description="Peptidase M16 N-terminal" evidence="8">
    <location>
        <begin position="26"/>
        <end position="154"/>
    </location>
</feature>
<dbReference type="GO" id="GO:0043171">
    <property type="term" value="P:peptide catabolic process"/>
    <property type="evidence" value="ECO:0007669"/>
    <property type="project" value="TreeGrafter"/>
</dbReference>
<dbReference type="PANTHER" id="PTHR43690:SF18">
    <property type="entry name" value="INSULIN-DEGRADING ENZYME-RELATED"/>
    <property type="match status" value="1"/>
</dbReference>
<dbReference type="Pfam" id="PF16187">
    <property type="entry name" value="Peptidase_M16_M"/>
    <property type="match status" value="1"/>
</dbReference>
<evidence type="ECO:0000256" key="7">
    <source>
        <dbReference type="ARBA" id="ARBA00023049"/>
    </source>
</evidence>
<evidence type="ECO:0000256" key="4">
    <source>
        <dbReference type="ARBA" id="ARBA00022723"/>
    </source>
</evidence>
<evidence type="ECO:0000256" key="2">
    <source>
        <dbReference type="ARBA" id="ARBA00007261"/>
    </source>
</evidence>
<evidence type="ECO:0000256" key="1">
    <source>
        <dbReference type="ARBA" id="ARBA00001947"/>
    </source>
</evidence>
<dbReference type="InterPro" id="IPR054734">
    <property type="entry name" value="PqqF-like_C_4"/>
</dbReference>
<dbReference type="GO" id="GO:0004222">
    <property type="term" value="F:metalloendopeptidase activity"/>
    <property type="evidence" value="ECO:0007669"/>
    <property type="project" value="InterPro"/>
</dbReference>
<dbReference type="Pfam" id="PF05193">
    <property type="entry name" value="Peptidase_M16_C"/>
    <property type="match status" value="1"/>
</dbReference>
<dbReference type="Pfam" id="PF00675">
    <property type="entry name" value="Peptidase_M16"/>
    <property type="match status" value="1"/>
</dbReference>
<dbReference type="GO" id="GO:0005739">
    <property type="term" value="C:mitochondrion"/>
    <property type="evidence" value="ECO:0007669"/>
    <property type="project" value="TreeGrafter"/>
</dbReference>
<feature type="domain" description="Peptidase M16 C-terminal" evidence="9">
    <location>
        <begin position="182"/>
        <end position="335"/>
    </location>
</feature>
<evidence type="ECO:0000259" key="8">
    <source>
        <dbReference type="Pfam" id="PF00675"/>
    </source>
</evidence>
<dbReference type="FunFam" id="3.30.830.10:FF:000012">
    <property type="entry name" value="Protease 3"/>
    <property type="match status" value="1"/>
</dbReference>
<dbReference type="Gene3D" id="3.30.830.10">
    <property type="entry name" value="Metalloenzyme, LuxS/M16 peptidase-like"/>
    <property type="match status" value="4"/>
</dbReference>
<dbReference type="EMBL" id="MN740017">
    <property type="protein sequence ID" value="QHT84398.1"/>
    <property type="molecule type" value="Genomic_DNA"/>
</dbReference>
<dbReference type="InterPro" id="IPR011765">
    <property type="entry name" value="Pept_M16_N"/>
</dbReference>
<organism evidence="12">
    <name type="scientific">viral metagenome</name>
    <dbReference type="NCBI Taxonomy" id="1070528"/>
    <lineage>
        <taxon>unclassified sequences</taxon>
        <taxon>metagenomes</taxon>
        <taxon>organismal metagenomes</taxon>
    </lineage>
</organism>
<comment type="cofactor">
    <cofactor evidence="1">
        <name>Zn(2+)</name>
        <dbReference type="ChEBI" id="CHEBI:29105"/>
    </cofactor>
</comment>
<evidence type="ECO:0008006" key="13">
    <source>
        <dbReference type="Google" id="ProtNLM"/>
    </source>
</evidence>
<feature type="domain" description="Peptidase M16 middle/third" evidence="10">
    <location>
        <begin position="361"/>
        <end position="634"/>
    </location>
</feature>
<sequence>MILIPDNEKREFKYGILPNNLKYTIIYDKSADTSNVVMSVNTGTLYEPLEYMGLAHFLEHMLFMGSSKYKDEDYYFKKLKEFGGSSNAYTDDIYTVYYFDILSVNLNEMIDIFSRFFIDPLFNINSVSREINAVNSEHLKNLNNDNWVLRQIINNISKKDSIINRFGTGSHKTFGTNIEKLRNAMISFYNKYYCANNMCITIQSSRPINEIEKMIKKSFSDIKQKKIVHPIIPMSKFSSFNNEYHLITVDDVNIINYIWEMPEFKEFNDNKIIDIIRNGILFNCKNNIENYLIENNLANNIDIGYFDTGLFLLSIEVLPNKSKDVYYKINDIVKYYFNHLKYFNWNLVYDYNVKLYELNYNNQMKGSNSDLAMKICLNMHIFDEEHVYNGHKLVIKKDYVKLMKCLDYLKFDKVNIIYATQTKLGSNYKKDKYYEKYYCKLSKSFINNNNNNNNYNFNICINSDILNIKPKIIKNLDKYNIPKKMAPKFWYGGVSKFKEPIVLGEICIQSHKFFNSKRTLLTTVISIKIINYYMNLLFSNEINIGYNIKMTLNYRTSSISLIIDGYNDKYIDLFNRIVEKIVDINPSDTLIKSNISLLKQSLENVNKSSAWELSTHLLSTMINKYVYYYKDELKEIKNITIDMVKDRITKLINIRKLPITTTIYGCIDNKHLHNIITFNSNNKIDKISSMKMPNSITIKHPNKKEINICISYVFPIHTKKMNPLLSAKLVLLNAIMERPAFDVLRTKMQLGYLVRCKLTLDDISYIRLSVMSPLDYKKVEEAMETFINTSMKEIFETTTTSDFNNLKKSIYDILTEKHNSLTEMASSYLGEITIQEYMFDRNIRIANKIKHISLNDIVDLYHSIIKVKKVIKVV</sequence>
<dbReference type="InterPro" id="IPR032632">
    <property type="entry name" value="Peptidase_M16_M"/>
</dbReference>
<dbReference type="GO" id="GO:0046872">
    <property type="term" value="F:metal ion binding"/>
    <property type="evidence" value="ECO:0007669"/>
    <property type="project" value="UniProtKB-KW"/>
</dbReference>
<reference evidence="12" key="1">
    <citation type="journal article" date="2020" name="Nature">
        <title>Giant virus diversity and host interactions through global metagenomics.</title>
        <authorList>
            <person name="Schulz F."/>
            <person name="Roux S."/>
            <person name="Paez-Espino D."/>
            <person name="Jungbluth S."/>
            <person name="Walsh D.A."/>
            <person name="Denef V.J."/>
            <person name="McMahon K.D."/>
            <person name="Konstantinidis K.T."/>
            <person name="Eloe-Fadrosh E.A."/>
            <person name="Kyrpides N.C."/>
            <person name="Woyke T."/>
        </authorList>
    </citation>
    <scope>NUCLEOTIDE SEQUENCE</scope>
    <source>
        <strain evidence="12">GVMAG-M-3300023184-177</strain>
    </source>
</reference>
<evidence type="ECO:0000313" key="12">
    <source>
        <dbReference type="EMBL" id="QHT84398.1"/>
    </source>
</evidence>
<proteinExistence type="inferred from homology"/>
<evidence type="ECO:0000256" key="6">
    <source>
        <dbReference type="ARBA" id="ARBA00022833"/>
    </source>
</evidence>
<dbReference type="GO" id="GO:0005829">
    <property type="term" value="C:cytosol"/>
    <property type="evidence" value="ECO:0007669"/>
    <property type="project" value="TreeGrafter"/>
</dbReference>
<dbReference type="InterPro" id="IPR007863">
    <property type="entry name" value="Peptidase_M16_C"/>
</dbReference>
<keyword evidence="7" id="KW-0482">Metalloprotease</keyword>
<evidence type="ECO:0000259" key="11">
    <source>
        <dbReference type="Pfam" id="PF22456"/>
    </source>
</evidence>
<keyword evidence="5" id="KW-0378">Hydrolase</keyword>
<accession>A0A6C0HUH9</accession>
<dbReference type="Pfam" id="PF22456">
    <property type="entry name" value="PqqF-like_C_4"/>
    <property type="match status" value="1"/>
</dbReference>
<name>A0A6C0HUH9_9ZZZZ</name>
<keyword evidence="6" id="KW-0862">Zinc</keyword>
<keyword evidence="4" id="KW-0479">Metal-binding</keyword>
<evidence type="ECO:0000256" key="3">
    <source>
        <dbReference type="ARBA" id="ARBA00022670"/>
    </source>
</evidence>
<protein>
    <recommendedName>
        <fullName evidence="13">Peptidase M16 N-terminal domain-containing protein</fullName>
    </recommendedName>
</protein>
<feature type="domain" description="Coenzyme PQQ synthesis protein F-like C-terminal lobe" evidence="11">
    <location>
        <begin position="731"/>
        <end position="828"/>
    </location>
</feature>
<dbReference type="InterPro" id="IPR011249">
    <property type="entry name" value="Metalloenz_LuxS/M16"/>
</dbReference>